<protein>
    <recommendedName>
        <fullName evidence="8">Holo-[acyl-carrier-protein] synthase</fullName>
        <shortName evidence="8">Holo-ACP synthase</shortName>
        <ecNumber evidence="8">2.7.8.7</ecNumber>
    </recommendedName>
    <alternativeName>
        <fullName evidence="8">4'-phosphopantetheinyl transferase AcpS</fullName>
    </alternativeName>
</protein>
<keyword evidence="5 8" id="KW-0460">Magnesium</keyword>
<keyword evidence="2 8" id="KW-0808">Transferase</keyword>
<evidence type="ECO:0000256" key="5">
    <source>
        <dbReference type="ARBA" id="ARBA00022842"/>
    </source>
</evidence>
<dbReference type="AlphaFoldDB" id="A0A6N8CVA8"/>
<keyword evidence="6 8" id="KW-0443">Lipid metabolism</keyword>
<evidence type="ECO:0000259" key="9">
    <source>
        <dbReference type="Pfam" id="PF01648"/>
    </source>
</evidence>
<dbReference type="GO" id="GO:0006633">
    <property type="term" value="P:fatty acid biosynthetic process"/>
    <property type="evidence" value="ECO:0007669"/>
    <property type="project" value="UniProtKB-UniRule"/>
</dbReference>
<organism evidence="10 11">
    <name type="scientific">Terrilactibacillus tamarindi</name>
    <dbReference type="NCBI Taxonomy" id="2599694"/>
    <lineage>
        <taxon>Bacteria</taxon>
        <taxon>Bacillati</taxon>
        <taxon>Bacillota</taxon>
        <taxon>Bacilli</taxon>
        <taxon>Bacillales</taxon>
        <taxon>Bacillaceae</taxon>
        <taxon>Terrilactibacillus</taxon>
    </lineage>
</organism>
<keyword evidence="7 8" id="KW-0275">Fatty acid biosynthesis</keyword>
<dbReference type="Pfam" id="PF01648">
    <property type="entry name" value="ACPS"/>
    <property type="match status" value="1"/>
</dbReference>
<dbReference type="EMBL" id="WNHB01000028">
    <property type="protein sequence ID" value="MTT33145.1"/>
    <property type="molecule type" value="Genomic_DNA"/>
</dbReference>
<gene>
    <name evidence="8" type="primary">acpS</name>
    <name evidence="10" type="ORF">GMB86_14165</name>
</gene>
<dbReference type="NCBIfam" id="TIGR00556">
    <property type="entry name" value="pantethn_trn"/>
    <property type="match status" value="1"/>
</dbReference>
<feature type="binding site" evidence="8">
    <location>
        <position position="8"/>
    </location>
    <ligand>
        <name>Mg(2+)</name>
        <dbReference type="ChEBI" id="CHEBI:18420"/>
    </ligand>
</feature>
<evidence type="ECO:0000256" key="1">
    <source>
        <dbReference type="ARBA" id="ARBA00022516"/>
    </source>
</evidence>
<accession>A0A6N8CVA8</accession>
<evidence type="ECO:0000256" key="4">
    <source>
        <dbReference type="ARBA" id="ARBA00022832"/>
    </source>
</evidence>
<comment type="similarity">
    <text evidence="8">Belongs to the P-Pant transferase superfamily. AcpS family.</text>
</comment>
<reference evidence="10 11" key="1">
    <citation type="submission" date="2019-11" db="EMBL/GenBank/DDBJ databases">
        <title>Terrilactibacillus tamarindus sp. nov. BCM23-1 isolated from bark of Tamarindus indica.</title>
        <authorList>
            <person name="Kingkaew E."/>
            <person name="Tanasupawat S."/>
        </authorList>
    </citation>
    <scope>NUCLEOTIDE SEQUENCE [LARGE SCALE GENOMIC DNA]</scope>
    <source>
        <strain evidence="10 11">BCM23-1</strain>
    </source>
</reference>
<dbReference type="EC" id="2.7.8.7" evidence="8"/>
<dbReference type="GO" id="GO:0005737">
    <property type="term" value="C:cytoplasm"/>
    <property type="evidence" value="ECO:0007669"/>
    <property type="project" value="UniProtKB-SubCell"/>
</dbReference>
<keyword evidence="1 8" id="KW-0444">Lipid biosynthesis</keyword>
<comment type="cofactor">
    <cofactor evidence="8">
        <name>Mg(2+)</name>
        <dbReference type="ChEBI" id="CHEBI:18420"/>
    </cofactor>
</comment>
<dbReference type="InterPro" id="IPR008278">
    <property type="entry name" value="4-PPantetheinyl_Trfase_dom"/>
</dbReference>
<evidence type="ECO:0000313" key="11">
    <source>
        <dbReference type="Proteomes" id="UP000440978"/>
    </source>
</evidence>
<dbReference type="GO" id="GO:0000287">
    <property type="term" value="F:magnesium ion binding"/>
    <property type="evidence" value="ECO:0007669"/>
    <property type="project" value="UniProtKB-UniRule"/>
</dbReference>
<proteinExistence type="inferred from homology"/>
<dbReference type="GO" id="GO:0008897">
    <property type="term" value="F:holo-[acyl-carrier-protein] synthase activity"/>
    <property type="evidence" value="ECO:0007669"/>
    <property type="project" value="UniProtKB-UniRule"/>
</dbReference>
<evidence type="ECO:0000256" key="7">
    <source>
        <dbReference type="ARBA" id="ARBA00023160"/>
    </source>
</evidence>
<evidence type="ECO:0000256" key="6">
    <source>
        <dbReference type="ARBA" id="ARBA00023098"/>
    </source>
</evidence>
<keyword evidence="8" id="KW-0963">Cytoplasm</keyword>
<evidence type="ECO:0000256" key="8">
    <source>
        <dbReference type="HAMAP-Rule" id="MF_00101"/>
    </source>
</evidence>
<feature type="domain" description="4'-phosphopantetheinyl transferase" evidence="9">
    <location>
        <begin position="4"/>
        <end position="112"/>
    </location>
</feature>
<dbReference type="InterPro" id="IPR037143">
    <property type="entry name" value="4-PPantetheinyl_Trfase_dom_sf"/>
</dbReference>
<dbReference type="HAMAP" id="MF_00101">
    <property type="entry name" value="AcpS"/>
    <property type="match status" value="1"/>
</dbReference>
<comment type="function">
    <text evidence="8">Transfers the 4'-phosphopantetheine moiety from coenzyme A to a Ser of acyl-carrier-protein.</text>
</comment>
<dbReference type="InterPro" id="IPR002582">
    <property type="entry name" value="ACPS"/>
</dbReference>
<keyword evidence="11" id="KW-1185">Reference proteome</keyword>
<dbReference type="Gene3D" id="3.90.470.20">
    <property type="entry name" value="4'-phosphopantetheinyl transferase domain"/>
    <property type="match status" value="1"/>
</dbReference>
<dbReference type="SUPFAM" id="SSF56214">
    <property type="entry name" value="4'-phosphopantetheinyl transferase"/>
    <property type="match status" value="1"/>
</dbReference>
<keyword evidence="4 8" id="KW-0276">Fatty acid metabolism</keyword>
<dbReference type="NCBIfam" id="TIGR00516">
    <property type="entry name" value="acpS"/>
    <property type="match status" value="1"/>
</dbReference>
<evidence type="ECO:0000256" key="3">
    <source>
        <dbReference type="ARBA" id="ARBA00022723"/>
    </source>
</evidence>
<comment type="subcellular location">
    <subcellularLocation>
        <location evidence="8">Cytoplasm</location>
    </subcellularLocation>
</comment>
<feature type="binding site" evidence="8">
    <location>
        <position position="57"/>
    </location>
    <ligand>
        <name>Mg(2+)</name>
        <dbReference type="ChEBI" id="CHEBI:18420"/>
    </ligand>
</feature>
<dbReference type="InterPro" id="IPR004568">
    <property type="entry name" value="Ppantetheine-prot_Trfase_dom"/>
</dbReference>
<evidence type="ECO:0000313" key="10">
    <source>
        <dbReference type="EMBL" id="MTT33145.1"/>
    </source>
</evidence>
<dbReference type="Proteomes" id="UP000440978">
    <property type="component" value="Unassembled WGS sequence"/>
</dbReference>
<name>A0A6N8CVA8_9BACI</name>
<comment type="catalytic activity">
    <reaction evidence="8">
        <text>apo-[ACP] + CoA = holo-[ACP] + adenosine 3',5'-bisphosphate + H(+)</text>
        <dbReference type="Rhea" id="RHEA:12068"/>
        <dbReference type="Rhea" id="RHEA-COMP:9685"/>
        <dbReference type="Rhea" id="RHEA-COMP:9690"/>
        <dbReference type="ChEBI" id="CHEBI:15378"/>
        <dbReference type="ChEBI" id="CHEBI:29999"/>
        <dbReference type="ChEBI" id="CHEBI:57287"/>
        <dbReference type="ChEBI" id="CHEBI:58343"/>
        <dbReference type="ChEBI" id="CHEBI:64479"/>
        <dbReference type="EC" id="2.7.8.7"/>
    </reaction>
</comment>
<evidence type="ECO:0000256" key="2">
    <source>
        <dbReference type="ARBA" id="ARBA00022679"/>
    </source>
</evidence>
<sequence>MIIGIGIDMIELSRIERLIHNDQFIKKILTCKERESYYTLSTHRRVEYLAGRFAAKEAYSKARGTGIGKKLSFHHIEISNDENGKPFFSEPQMDHETAHVSITHTNEHAAAYVVIEQYTR</sequence>
<dbReference type="RefSeq" id="WP_155220997.1">
    <property type="nucleotide sequence ID" value="NZ_WNHB01000028.1"/>
</dbReference>
<keyword evidence="3 8" id="KW-0479">Metal-binding</keyword>
<dbReference type="OrthoDB" id="517356at2"/>
<comment type="caution">
    <text evidence="10">The sequence shown here is derived from an EMBL/GenBank/DDBJ whole genome shotgun (WGS) entry which is preliminary data.</text>
</comment>